<feature type="domain" description="Protein export membrane protein SecD/SecF C-terminal" evidence="10">
    <location>
        <begin position="59"/>
        <end position="160"/>
    </location>
</feature>
<evidence type="ECO:0000259" key="10">
    <source>
        <dbReference type="Pfam" id="PF02355"/>
    </source>
</evidence>
<evidence type="ECO:0000256" key="5">
    <source>
        <dbReference type="ARBA" id="ARBA00022927"/>
    </source>
</evidence>
<evidence type="ECO:0000256" key="7">
    <source>
        <dbReference type="ARBA" id="ARBA00023010"/>
    </source>
</evidence>
<dbReference type="Proteomes" id="UP000244660">
    <property type="component" value="Unassembled WGS sequence"/>
</dbReference>
<dbReference type="Pfam" id="PF22599">
    <property type="entry name" value="SecDF_P1_head"/>
    <property type="match status" value="1"/>
</dbReference>
<organism evidence="12 13">
    <name type="scientific">Helicobacter pylori</name>
    <name type="common">Campylobacter pylori</name>
    <dbReference type="NCBI Taxonomy" id="210"/>
    <lineage>
        <taxon>Bacteria</taxon>
        <taxon>Pseudomonadati</taxon>
        <taxon>Campylobacterota</taxon>
        <taxon>Epsilonproteobacteria</taxon>
        <taxon>Campylobacterales</taxon>
        <taxon>Helicobacteraceae</taxon>
        <taxon>Helicobacter</taxon>
    </lineage>
</organism>
<feature type="transmembrane region" description="Helical" evidence="9">
    <location>
        <begin position="80"/>
        <end position="99"/>
    </location>
</feature>
<gene>
    <name evidence="12" type="ORF">C2R92_04725</name>
</gene>
<evidence type="ECO:0000313" key="12">
    <source>
        <dbReference type="EMBL" id="PUD39658.1"/>
    </source>
</evidence>
<feature type="non-terminal residue" evidence="12">
    <location>
        <position position="173"/>
    </location>
</feature>
<evidence type="ECO:0000256" key="1">
    <source>
        <dbReference type="ARBA" id="ARBA00004651"/>
    </source>
</evidence>
<evidence type="ECO:0000256" key="6">
    <source>
        <dbReference type="ARBA" id="ARBA00022989"/>
    </source>
</evidence>
<keyword evidence="3" id="KW-1003">Cell membrane</keyword>
<evidence type="ECO:0000259" key="11">
    <source>
        <dbReference type="Pfam" id="PF22599"/>
    </source>
</evidence>
<keyword evidence="2" id="KW-0813">Transport</keyword>
<dbReference type="SUPFAM" id="SSF82866">
    <property type="entry name" value="Multidrug efflux transporter AcrB transmembrane domain"/>
    <property type="match status" value="1"/>
</dbReference>
<dbReference type="Gene3D" id="3.30.1360.200">
    <property type="match status" value="1"/>
</dbReference>
<name>A0A2T6SRK7_HELPX</name>
<dbReference type="InterPro" id="IPR055344">
    <property type="entry name" value="SecD_SecF_C_bact"/>
</dbReference>
<keyword evidence="8 9" id="KW-0472">Membrane</keyword>
<dbReference type="InterPro" id="IPR054384">
    <property type="entry name" value="SecDF_P1_head"/>
</dbReference>
<feature type="non-terminal residue" evidence="12">
    <location>
        <position position="1"/>
    </location>
</feature>
<evidence type="ECO:0000313" key="13">
    <source>
        <dbReference type="Proteomes" id="UP000244660"/>
    </source>
</evidence>
<evidence type="ECO:0000256" key="2">
    <source>
        <dbReference type="ARBA" id="ARBA00022448"/>
    </source>
</evidence>
<dbReference type="EMBL" id="QBQB01000139">
    <property type="protein sequence ID" value="PUD39658.1"/>
    <property type="molecule type" value="Genomic_DNA"/>
</dbReference>
<keyword evidence="4 9" id="KW-0812">Transmembrane</keyword>
<protein>
    <submittedName>
        <fullName evidence="12">Protein translocase subunit SecD</fullName>
    </submittedName>
</protein>
<evidence type="ECO:0000256" key="9">
    <source>
        <dbReference type="SAM" id="Phobius"/>
    </source>
</evidence>
<dbReference type="AlphaFoldDB" id="A0A2T6SRK7"/>
<dbReference type="GO" id="GO:0015031">
    <property type="term" value="P:protein transport"/>
    <property type="evidence" value="ECO:0007669"/>
    <property type="project" value="UniProtKB-KW"/>
</dbReference>
<dbReference type="Pfam" id="PF02355">
    <property type="entry name" value="SecD_SecF_C"/>
    <property type="match status" value="1"/>
</dbReference>
<sequence length="173" mass="18129">FCRCECGESLGIFLDNKVYSAQVIRERMGGGSGQISGNFSVAQASDLAIALRSGAMSAPIQVLEKRIVGPSLGKDSIKTSIIALVGGFILVMGFMALYYSMAGVIACMALVVNLFLIVAVMAIFGATLTLPGMAGIVLTVGIAVDANTIINERIREVLREGEGVVKAIHLGYI</sequence>
<accession>A0A2T6SRK7</accession>
<dbReference type="InterPro" id="IPR048634">
    <property type="entry name" value="SecD_SecF_C"/>
</dbReference>
<feature type="domain" description="SecDF P1 head subdomain" evidence="11">
    <location>
        <begin position="5"/>
        <end position="58"/>
    </location>
</feature>
<dbReference type="Gene3D" id="1.20.1640.10">
    <property type="entry name" value="Multidrug efflux transporter AcrB transmembrane domain"/>
    <property type="match status" value="1"/>
</dbReference>
<comment type="caution">
    <text evidence="12">The sequence shown here is derived from an EMBL/GenBank/DDBJ whole genome shotgun (WGS) entry which is preliminary data.</text>
</comment>
<dbReference type="GO" id="GO:0005886">
    <property type="term" value="C:plasma membrane"/>
    <property type="evidence" value="ECO:0007669"/>
    <property type="project" value="UniProtKB-SubCell"/>
</dbReference>
<comment type="subcellular location">
    <subcellularLocation>
        <location evidence="1">Cell membrane</location>
        <topology evidence="1">Multi-pass membrane protein</topology>
    </subcellularLocation>
</comment>
<dbReference type="InterPro" id="IPR022813">
    <property type="entry name" value="SecD/SecF_arch_bac"/>
</dbReference>
<evidence type="ECO:0000256" key="4">
    <source>
        <dbReference type="ARBA" id="ARBA00022692"/>
    </source>
</evidence>
<evidence type="ECO:0000256" key="3">
    <source>
        <dbReference type="ARBA" id="ARBA00022475"/>
    </source>
</evidence>
<reference evidence="12 13" key="1">
    <citation type="submission" date="2018-01" db="EMBL/GenBank/DDBJ databases">
        <title>Helicobacter pylori genome-wide association study shows promise for predicting gastric cancer risk.</title>
        <authorList>
            <person name="Berthenet E."/>
            <person name="Yahara K."/>
            <person name="Thorell K."/>
            <person name="Pascoe B."/>
            <person name="Meric G."/>
            <person name="Mikhail J.M."/>
            <person name="Engstrand L."/>
            <person name="Enroth H."/>
            <person name="Burette A."/>
            <person name="Megraud F."/>
            <person name="Atherton J."/>
            <person name="Smith S."/>
            <person name="Wilkinson T.S."/>
            <person name="Hitchings M.D."/>
            <person name="Falush D."/>
            <person name="Sheppard S.K."/>
        </authorList>
    </citation>
    <scope>NUCLEOTIDE SEQUENCE [LARGE SCALE GENOMIC DNA]</scope>
    <source>
        <strain evidence="12 13">462</strain>
    </source>
</reference>
<proteinExistence type="predicted"/>
<dbReference type="PANTHER" id="PTHR30081">
    <property type="entry name" value="PROTEIN-EXPORT MEMBRANE PROTEIN SEC"/>
    <property type="match status" value="1"/>
</dbReference>
<keyword evidence="7" id="KW-0811">Translocation</keyword>
<dbReference type="PANTHER" id="PTHR30081:SF1">
    <property type="entry name" value="PROTEIN TRANSLOCASE SUBUNIT SECD"/>
    <property type="match status" value="1"/>
</dbReference>
<keyword evidence="5" id="KW-0653">Protein transport</keyword>
<evidence type="ECO:0000256" key="8">
    <source>
        <dbReference type="ARBA" id="ARBA00023136"/>
    </source>
</evidence>
<keyword evidence="6 9" id="KW-1133">Transmembrane helix</keyword>
<dbReference type="NCBIfam" id="TIGR00916">
    <property type="entry name" value="2A0604s01"/>
    <property type="match status" value="1"/>
</dbReference>